<dbReference type="Proteomes" id="UP000321196">
    <property type="component" value="Unassembled WGS sequence"/>
</dbReference>
<feature type="binding site" evidence="4">
    <location>
        <begin position="171"/>
        <end position="172"/>
    </location>
    <ligand>
        <name>acetyl-CoA</name>
        <dbReference type="ChEBI" id="CHEBI:57288"/>
    </ligand>
</feature>
<organism evidence="6 7">
    <name type="scientific">Microbacterium mitrae</name>
    <dbReference type="NCBI Taxonomy" id="664640"/>
    <lineage>
        <taxon>Bacteria</taxon>
        <taxon>Bacillati</taxon>
        <taxon>Actinomycetota</taxon>
        <taxon>Actinomycetes</taxon>
        <taxon>Micrococcales</taxon>
        <taxon>Microbacteriaceae</taxon>
        <taxon>Microbacterium</taxon>
    </lineage>
</organism>
<dbReference type="HAMAP" id="MF_01812">
    <property type="entry name" value="Eis"/>
    <property type="match status" value="1"/>
</dbReference>
<dbReference type="Pfam" id="PF13530">
    <property type="entry name" value="SCP2_2"/>
    <property type="match status" value="1"/>
</dbReference>
<dbReference type="AlphaFoldDB" id="A0A5C8HKI5"/>
<dbReference type="InterPro" id="IPR000182">
    <property type="entry name" value="GNAT_dom"/>
</dbReference>
<dbReference type="Gene3D" id="3.30.1050.10">
    <property type="entry name" value="SCP2 sterol-binding domain"/>
    <property type="match status" value="1"/>
</dbReference>
<dbReference type="InterPro" id="IPR016181">
    <property type="entry name" value="Acyl_CoA_acyltransferase"/>
</dbReference>
<reference evidence="6 7" key="1">
    <citation type="submission" date="2019-08" db="EMBL/GenBank/DDBJ databases">
        <authorList>
            <person name="Dong K."/>
        </authorList>
    </citation>
    <scope>NUCLEOTIDE SEQUENCE [LARGE SCALE GENOMIC DNA]</scope>
    <source>
        <strain evidence="6 7">M4-8</strain>
    </source>
</reference>
<evidence type="ECO:0000313" key="7">
    <source>
        <dbReference type="Proteomes" id="UP000321196"/>
    </source>
</evidence>
<dbReference type="Gene3D" id="3.40.630.30">
    <property type="match status" value="2"/>
</dbReference>
<proteinExistence type="inferred from homology"/>
<dbReference type="PANTHER" id="PTHR37817:SF1">
    <property type="entry name" value="N-ACETYLTRANSFERASE EIS"/>
    <property type="match status" value="1"/>
</dbReference>
<dbReference type="GO" id="GO:0034069">
    <property type="term" value="F:aminoglycoside N-acetyltransferase activity"/>
    <property type="evidence" value="ECO:0007669"/>
    <property type="project" value="TreeGrafter"/>
</dbReference>
<dbReference type="InterPro" id="IPR041380">
    <property type="entry name" value="Acetyltransf_17"/>
</dbReference>
<protein>
    <submittedName>
        <fullName evidence="6">GNAT family N-acetyltransferase</fullName>
    </submittedName>
</protein>
<dbReference type="InterPro" id="IPR022902">
    <property type="entry name" value="NAcTrfase_Eis"/>
</dbReference>
<dbReference type="Pfam" id="PF13527">
    <property type="entry name" value="Acetyltransf_9"/>
    <property type="match status" value="1"/>
</dbReference>
<keyword evidence="7" id="KW-1185">Reference proteome</keyword>
<dbReference type="SUPFAM" id="SSF55718">
    <property type="entry name" value="SCP-like"/>
    <property type="match status" value="1"/>
</dbReference>
<feature type="active site" description="Proton acceptor; via carboxylate" evidence="4">
    <location>
        <position position="466"/>
    </location>
</feature>
<feature type="binding site" evidence="4">
    <location>
        <begin position="135"/>
        <end position="137"/>
    </location>
    <ligand>
        <name>acetyl-CoA</name>
        <dbReference type="ChEBI" id="CHEBI:57288"/>
    </ligand>
</feature>
<feature type="binding site" evidence="4">
    <location>
        <begin position="143"/>
        <end position="148"/>
    </location>
    <ligand>
        <name>acetyl-CoA</name>
        <dbReference type="ChEBI" id="CHEBI:57288"/>
    </ligand>
</feature>
<dbReference type="PROSITE" id="PS51186">
    <property type="entry name" value="GNAT"/>
    <property type="match status" value="1"/>
</dbReference>
<keyword evidence="2 4" id="KW-0808">Transferase</keyword>
<keyword evidence="3 4" id="KW-0012">Acyltransferase</keyword>
<dbReference type="OrthoDB" id="8399956at2"/>
<comment type="subunit">
    <text evidence="4">Homohexamer; trimer of dimers.</text>
</comment>
<evidence type="ECO:0000256" key="4">
    <source>
        <dbReference type="HAMAP-Rule" id="MF_01812"/>
    </source>
</evidence>
<evidence type="ECO:0000259" key="5">
    <source>
        <dbReference type="PROSITE" id="PS51186"/>
    </source>
</evidence>
<dbReference type="InterPro" id="IPR051554">
    <property type="entry name" value="Acetyltransferase_Eis"/>
</dbReference>
<evidence type="ECO:0000256" key="1">
    <source>
        <dbReference type="ARBA" id="ARBA00009213"/>
    </source>
</evidence>
<feature type="domain" description="N-acetyltransferase" evidence="5">
    <location>
        <begin position="31"/>
        <end position="202"/>
    </location>
</feature>
<dbReference type="SUPFAM" id="SSF55729">
    <property type="entry name" value="Acyl-CoA N-acyltransferases (Nat)"/>
    <property type="match status" value="1"/>
</dbReference>
<evidence type="ECO:0000256" key="2">
    <source>
        <dbReference type="ARBA" id="ARBA00022679"/>
    </source>
</evidence>
<comment type="similarity">
    <text evidence="1 4">Belongs to the acetyltransferase Eis family.</text>
</comment>
<dbReference type="EMBL" id="VRSW01000004">
    <property type="protein sequence ID" value="TXK03510.1"/>
    <property type="molecule type" value="Genomic_DNA"/>
</dbReference>
<dbReference type="PANTHER" id="PTHR37817">
    <property type="entry name" value="N-ACETYLTRANSFERASE EIS"/>
    <property type="match status" value="1"/>
</dbReference>
<dbReference type="GO" id="GO:0030649">
    <property type="term" value="P:aminoglycoside antibiotic catabolic process"/>
    <property type="evidence" value="ECO:0007669"/>
    <property type="project" value="TreeGrafter"/>
</dbReference>
<feature type="active site" description="Proton donor" evidence="4">
    <location>
        <position position="176"/>
    </location>
</feature>
<sequence length="466" mass="50189">MTQTPQQHFESALREAGPDAAAAEALAAHGLDLRLIPTPASADDVPAEPAISSEFPEVVALADWLRSVSRGFLDAEPDEKSLPSRYGAFVARRNIGVFDPTTAQPQLPVGTFGSFVTQLTVPGQSAVEAFAITAVTVAATHRRRGIARQMMEGELRAAVAAGLSVAVLTVSESSIYQRYGFAPSAPAATWVIDRKRAGFSAPATAGRLDYLSREQFRELAPVLHDRVRLASPGEIVPTGMHWDRFAGTLPGVKNTEALRFVQYRDSDGVVQGLVVYSLRENDADYTKTALDVSLLMTATDEAYAAMWRYLFEHDLIGDITLSLRSVDEPVRWMLADQRAAVVTVVDHQYVRILNIVTALQSRTYGSAGRVVLEVTDPLGIDAGRFAIDVDDFGQAVVTRDATAEADATLTTVELSALFIGGTSAATLVSAGRVTVRDAGATGPDSVTGRIDAMFRTPTEPRLSFWY</sequence>
<dbReference type="InterPro" id="IPR036527">
    <property type="entry name" value="SCP2_sterol-bd_dom_sf"/>
</dbReference>
<dbReference type="InterPro" id="IPR025559">
    <property type="entry name" value="Eis_dom"/>
</dbReference>
<dbReference type="Pfam" id="PF17668">
    <property type="entry name" value="Acetyltransf_17"/>
    <property type="match status" value="1"/>
</dbReference>
<dbReference type="RefSeq" id="WP_147826440.1">
    <property type="nucleotide sequence ID" value="NZ_BAAARG010000001.1"/>
</dbReference>
<name>A0A5C8HKI5_9MICO</name>
<gene>
    <name evidence="6" type="ORF">FVP60_11575</name>
</gene>
<accession>A0A5C8HKI5</accession>
<evidence type="ECO:0000313" key="6">
    <source>
        <dbReference type="EMBL" id="TXK03510.1"/>
    </source>
</evidence>
<comment type="caution">
    <text evidence="6">The sequence shown here is derived from an EMBL/GenBank/DDBJ whole genome shotgun (WGS) entry which is preliminary data.</text>
</comment>
<evidence type="ECO:0000256" key="3">
    <source>
        <dbReference type="ARBA" id="ARBA00023315"/>
    </source>
</evidence>